<accession>A0ABM7XHA7</accession>
<evidence type="ECO:0000256" key="2">
    <source>
        <dbReference type="ARBA" id="ARBA00004734"/>
    </source>
</evidence>
<dbReference type="PROSITE" id="PS00163">
    <property type="entry name" value="FUMARATE_LYASES"/>
    <property type="match status" value="1"/>
</dbReference>
<dbReference type="PRINTS" id="PR00149">
    <property type="entry name" value="FUMRATELYASE"/>
</dbReference>
<comment type="similarity">
    <text evidence="3 11">Belongs to the lyase 1 family. Adenylosuccinate lyase subfamily.</text>
</comment>
<dbReference type="Gene3D" id="1.10.40.30">
    <property type="entry name" value="Fumarase/aspartase (C-terminal domain)"/>
    <property type="match status" value="1"/>
</dbReference>
<dbReference type="Proteomes" id="UP000831120">
    <property type="component" value="Chromosome"/>
</dbReference>
<sequence length="436" mass="49172">MVPRYQTPEMAALWSEENRYRMWALVEAYALEAWEALGQVPRGLAARLLQTLEEKPLTEAFAQRVAEIEETTRHDLVAFTRALVEWTGDEEVGRYLHLGLTSSDIVDTAQNALLVRALDLILEALKGVQEALKALALRYKHTPAIARTHGVHAEPTSFGLRFLSFYAAFLRDEERLQRARETMGVAMLSGSVGNYAHVPPEVEAHVAKRLGLKVEPVSTQVVPRDRHAEVLAALAILGGNLERVAVELRHLQRTEVLEAQEPFREGQTGSSSMPHKKNPVGLENLTGMARLLRGYLHPALENIALWHERDISHSSVERVILPDATTALHYALRRLKGILEGLKVFEENLQRNLDLTRGLVYSQQVLNALIAEGLPRERAYALVQRNALRSWEEEKSFLELLEADPENPLKGERLRALFDPRAFLRHVDAIYARFGL</sequence>
<gene>
    <name evidence="14" type="ORF">TbrSNM41_03910</name>
</gene>
<dbReference type="PANTHER" id="PTHR43172">
    <property type="entry name" value="ADENYLOSUCCINATE LYASE"/>
    <property type="match status" value="1"/>
</dbReference>
<dbReference type="SUPFAM" id="SSF48557">
    <property type="entry name" value="L-aspartase-like"/>
    <property type="match status" value="1"/>
</dbReference>
<dbReference type="EC" id="4.3.2.2" evidence="4 10"/>
<feature type="domain" description="Adenylosuccinate lyase C-terminal" evidence="13">
    <location>
        <begin position="357"/>
        <end position="435"/>
    </location>
</feature>
<feature type="region of interest" description="Disordered" evidence="12">
    <location>
        <begin position="259"/>
        <end position="280"/>
    </location>
</feature>
<evidence type="ECO:0000256" key="1">
    <source>
        <dbReference type="ARBA" id="ARBA00004706"/>
    </source>
</evidence>
<evidence type="ECO:0000256" key="6">
    <source>
        <dbReference type="ARBA" id="ARBA00023239"/>
    </source>
</evidence>
<evidence type="ECO:0000313" key="15">
    <source>
        <dbReference type="Proteomes" id="UP000831120"/>
    </source>
</evidence>
<evidence type="ECO:0000256" key="10">
    <source>
        <dbReference type="NCBIfam" id="TIGR00928"/>
    </source>
</evidence>
<evidence type="ECO:0000259" key="13">
    <source>
        <dbReference type="SMART" id="SM00998"/>
    </source>
</evidence>
<dbReference type="PRINTS" id="PR00145">
    <property type="entry name" value="ARGSUCLYASE"/>
</dbReference>
<dbReference type="Gene3D" id="1.10.275.10">
    <property type="entry name" value="Fumarase/aspartase (N-terminal domain)"/>
    <property type="match status" value="1"/>
</dbReference>
<evidence type="ECO:0000313" key="14">
    <source>
        <dbReference type="EMBL" id="BDG15657.1"/>
    </source>
</evidence>
<organism evidence="14 15">
    <name type="scientific">Thermus brockianus</name>
    <dbReference type="NCBI Taxonomy" id="56956"/>
    <lineage>
        <taxon>Bacteria</taxon>
        <taxon>Thermotogati</taxon>
        <taxon>Deinococcota</taxon>
        <taxon>Deinococci</taxon>
        <taxon>Thermales</taxon>
        <taxon>Thermaceae</taxon>
        <taxon>Thermus</taxon>
    </lineage>
</organism>
<comment type="catalytic activity">
    <reaction evidence="9">
        <text>N(6)-(1,2-dicarboxyethyl)-AMP = fumarate + AMP</text>
        <dbReference type="Rhea" id="RHEA:16853"/>
        <dbReference type="ChEBI" id="CHEBI:29806"/>
        <dbReference type="ChEBI" id="CHEBI:57567"/>
        <dbReference type="ChEBI" id="CHEBI:456215"/>
        <dbReference type="EC" id="4.3.2.2"/>
    </reaction>
    <physiologicalReaction direction="left-to-right" evidence="9">
        <dbReference type="Rhea" id="RHEA:16854"/>
    </physiologicalReaction>
</comment>
<evidence type="ECO:0000256" key="4">
    <source>
        <dbReference type="ARBA" id="ARBA00012339"/>
    </source>
</evidence>
<dbReference type="PANTHER" id="PTHR43172:SF1">
    <property type="entry name" value="ADENYLOSUCCINATE LYASE"/>
    <property type="match status" value="1"/>
</dbReference>
<dbReference type="InterPro" id="IPR022761">
    <property type="entry name" value="Fumarate_lyase_N"/>
</dbReference>
<evidence type="ECO:0000256" key="8">
    <source>
        <dbReference type="ARBA" id="ARBA00030717"/>
    </source>
</evidence>
<evidence type="ECO:0000256" key="11">
    <source>
        <dbReference type="RuleBase" id="RU361172"/>
    </source>
</evidence>
<dbReference type="InterPro" id="IPR008948">
    <property type="entry name" value="L-Aspartase-like"/>
</dbReference>
<keyword evidence="11" id="KW-0658">Purine biosynthesis</keyword>
<evidence type="ECO:0000256" key="9">
    <source>
        <dbReference type="ARBA" id="ARBA00049115"/>
    </source>
</evidence>
<proteinExistence type="inferred from homology"/>
<evidence type="ECO:0000256" key="7">
    <source>
        <dbReference type="ARBA" id="ARBA00024477"/>
    </source>
</evidence>
<dbReference type="CDD" id="cd01360">
    <property type="entry name" value="Adenylsuccinate_lyase_1"/>
    <property type="match status" value="1"/>
</dbReference>
<dbReference type="Pfam" id="PF10397">
    <property type="entry name" value="ADSL_C"/>
    <property type="match status" value="1"/>
</dbReference>
<dbReference type="InterPro" id="IPR000362">
    <property type="entry name" value="Fumarate_lyase_fam"/>
</dbReference>
<dbReference type="Pfam" id="PF00206">
    <property type="entry name" value="Lyase_1"/>
    <property type="match status" value="1"/>
</dbReference>
<comment type="pathway">
    <text evidence="1 11">Purine metabolism; IMP biosynthesis via de novo pathway; 5-amino-1-(5-phospho-D-ribosyl)imidazole-4-carboxamide from 5-amino-1-(5-phospho-D-ribosyl)imidazole-4-carboxylate: step 2/2.</text>
</comment>
<dbReference type="InterPro" id="IPR020557">
    <property type="entry name" value="Fumarate_lyase_CS"/>
</dbReference>
<name>A0ABM7XHA7_THEBO</name>
<dbReference type="InterPro" id="IPR024083">
    <property type="entry name" value="Fumarase/histidase_N"/>
</dbReference>
<dbReference type="InterPro" id="IPR019468">
    <property type="entry name" value="AdenyloSucc_lyase_C"/>
</dbReference>
<dbReference type="Gene3D" id="1.20.200.10">
    <property type="entry name" value="Fumarase/aspartase (Central domain)"/>
    <property type="match status" value="1"/>
</dbReference>
<evidence type="ECO:0000256" key="5">
    <source>
        <dbReference type="ARBA" id="ARBA00017058"/>
    </source>
</evidence>
<protein>
    <recommendedName>
        <fullName evidence="5 10">Adenylosuccinate lyase</fullName>
        <shortName evidence="11">ASL</shortName>
        <ecNumber evidence="4 10">4.3.2.2</ecNumber>
    </recommendedName>
    <alternativeName>
        <fullName evidence="8 11">Adenylosuccinase</fullName>
    </alternativeName>
</protein>
<dbReference type="GO" id="GO:0016829">
    <property type="term" value="F:lyase activity"/>
    <property type="evidence" value="ECO:0007669"/>
    <property type="project" value="UniProtKB-KW"/>
</dbReference>
<dbReference type="NCBIfam" id="TIGR00928">
    <property type="entry name" value="purB"/>
    <property type="match status" value="1"/>
</dbReference>
<keyword evidence="15" id="KW-1185">Reference proteome</keyword>
<comment type="pathway">
    <text evidence="2 11">Purine metabolism; AMP biosynthesis via de novo pathway; AMP from IMP: step 2/2.</text>
</comment>
<dbReference type="RefSeq" id="WP_244363114.1">
    <property type="nucleotide sequence ID" value="NZ_AP025593.1"/>
</dbReference>
<dbReference type="EMBL" id="AP025593">
    <property type="protein sequence ID" value="BDG15657.1"/>
    <property type="molecule type" value="Genomic_DNA"/>
</dbReference>
<dbReference type="InterPro" id="IPR004769">
    <property type="entry name" value="Pur_lyase"/>
</dbReference>
<dbReference type="SMART" id="SM00998">
    <property type="entry name" value="ADSL_C"/>
    <property type="match status" value="1"/>
</dbReference>
<evidence type="ECO:0000256" key="3">
    <source>
        <dbReference type="ARBA" id="ARBA00008273"/>
    </source>
</evidence>
<keyword evidence="6 11" id="KW-0456">Lyase</keyword>
<evidence type="ECO:0000256" key="12">
    <source>
        <dbReference type="SAM" id="MobiDB-lite"/>
    </source>
</evidence>
<comment type="catalytic activity">
    <reaction evidence="7">
        <text>(2S)-2-[5-amino-1-(5-phospho-beta-D-ribosyl)imidazole-4-carboxamido]succinate = 5-amino-1-(5-phospho-beta-D-ribosyl)imidazole-4-carboxamide + fumarate</text>
        <dbReference type="Rhea" id="RHEA:23920"/>
        <dbReference type="ChEBI" id="CHEBI:29806"/>
        <dbReference type="ChEBI" id="CHEBI:58443"/>
        <dbReference type="ChEBI" id="CHEBI:58475"/>
        <dbReference type="EC" id="4.3.2.2"/>
    </reaction>
    <physiologicalReaction direction="left-to-right" evidence="7">
        <dbReference type="Rhea" id="RHEA:23921"/>
    </physiologicalReaction>
</comment>
<reference evidence="14 15" key="1">
    <citation type="journal article" date="2022" name="Microbiol. Resour. Announc.">
        <title>Complete Genome Sequences of Thermus Strains Isolated from Senami Hot Spring in Japan.</title>
        <authorList>
            <person name="Miyazaki K."/>
        </authorList>
    </citation>
    <scope>NUCLEOTIDE SEQUENCE [LARGE SCALE GENOMIC DNA]</scope>
    <source>
        <strain evidence="14 15">SNM4-1</strain>
    </source>
</reference>